<evidence type="ECO:0000313" key="2">
    <source>
        <dbReference type="Proteomes" id="UP000324800"/>
    </source>
</evidence>
<comment type="caution">
    <text evidence="1">The sequence shown here is derived from an EMBL/GenBank/DDBJ whole genome shotgun (WGS) entry which is preliminary data.</text>
</comment>
<sequence>MDCEDKLKSNNNTVTYVNPNFAAGGDGSQISRFYSIQTALEQSTHQQWLNVYKIIILEDIEEEVSIKGLISTKWSQIHFNGQPSELEEKKVWQSSSQTYNNPALFVDACDGKTSPHLKFKLQIQNFTIRFANTEPTYPYIVELQQPPTLIHIQSLSYETQISEVNLVYCDVRGREIGMYGAMFHVEQGDVSIYNCTFRGPESVYDLSSTP</sequence>
<gene>
    <name evidence="1" type="ORF">EZS28_048836</name>
</gene>
<evidence type="ECO:0000313" key="1">
    <source>
        <dbReference type="EMBL" id="KAA6355637.1"/>
    </source>
</evidence>
<reference evidence="1 2" key="1">
    <citation type="submission" date="2019-03" db="EMBL/GenBank/DDBJ databases">
        <title>Single cell metagenomics reveals metabolic interactions within the superorganism composed of flagellate Streblomastix strix and complex community of Bacteroidetes bacteria on its surface.</title>
        <authorList>
            <person name="Treitli S.C."/>
            <person name="Kolisko M."/>
            <person name="Husnik F."/>
            <person name="Keeling P."/>
            <person name="Hampl V."/>
        </authorList>
    </citation>
    <scope>NUCLEOTIDE SEQUENCE [LARGE SCALE GENOMIC DNA]</scope>
    <source>
        <strain evidence="1">ST1C</strain>
    </source>
</reference>
<name>A0A5J4TBM6_9EUKA</name>
<dbReference type="InterPro" id="IPR011050">
    <property type="entry name" value="Pectin_lyase_fold/virulence"/>
</dbReference>
<proteinExistence type="predicted"/>
<accession>A0A5J4TBM6</accession>
<dbReference type="SUPFAM" id="SSF51126">
    <property type="entry name" value="Pectin lyase-like"/>
    <property type="match status" value="1"/>
</dbReference>
<protein>
    <submittedName>
        <fullName evidence="1">Uncharacterized protein</fullName>
    </submittedName>
</protein>
<feature type="non-terminal residue" evidence="1">
    <location>
        <position position="210"/>
    </location>
</feature>
<dbReference type="Proteomes" id="UP000324800">
    <property type="component" value="Unassembled WGS sequence"/>
</dbReference>
<dbReference type="EMBL" id="SNRW01034294">
    <property type="protein sequence ID" value="KAA6355637.1"/>
    <property type="molecule type" value="Genomic_DNA"/>
</dbReference>
<organism evidence="1 2">
    <name type="scientific">Streblomastix strix</name>
    <dbReference type="NCBI Taxonomy" id="222440"/>
    <lineage>
        <taxon>Eukaryota</taxon>
        <taxon>Metamonada</taxon>
        <taxon>Preaxostyla</taxon>
        <taxon>Oxymonadida</taxon>
        <taxon>Streblomastigidae</taxon>
        <taxon>Streblomastix</taxon>
    </lineage>
</organism>
<dbReference type="AlphaFoldDB" id="A0A5J4TBM6"/>